<dbReference type="AlphaFoldDB" id="A0A1S2LS37"/>
<organism evidence="2 3">
    <name type="scientific">Anaerobacillus alkalilacustris</name>
    <dbReference type="NCBI Taxonomy" id="393763"/>
    <lineage>
        <taxon>Bacteria</taxon>
        <taxon>Bacillati</taxon>
        <taxon>Bacillota</taxon>
        <taxon>Bacilli</taxon>
        <taxon>Bacillales</taxon>
        <taxon>Bacillaceae</taxon>
        <taxon>Anaerobacillus</taxon>
    </lineage>
</organism>
<evidence type="ECO:0000313" key="2">
    <source>
        <dbReference type="EMBL" id="OIJ15322.1"/>
    </source>
</evidence>
<evidence type="ECO:0000313" key="3">
    <source>
        <dbReference type="Proteomes" id="UP000179524"/>
    </source>
</evidence>
<name>A0A1S2LS37_9BACI</name>
<comment type="caution">
    <text evidence="2">The sequence shown here is derived from an EMBL/GenBank/DDBJ whole genome shotgun (WGS) entry which is preliminary data.</text>
</comment>
<feature type="compositionally biased region" description="Polar residues" evidence="1">
    <location>
        <begin position="61"/>
        <end position="75"/>
    </location>
</feature>
<feature type="region of interest" description="Disordered" evidence="1">
    <location>
        <begin position="42"/>
        <end position="75"/>
    </location>
</feature>
<dbReference type="EMBL" id="MLQR01000013">
    <property type="protein sequence ID" value="OIJ15322.1"/>
    <property type="molecule type" value="Genomic_DNA"/>
</dbReference>
<proteinExistence type="predicted"/>
<protein>
    <recommendedName>
        <fullName evidence="4">Transposase</fullName>
    </recommendedName>
</protein>
<evidence type="ECO:0000256" key="1">
    <source>
        <dbReference type="SAM" id="MobiDB-lite"/>
    </source>
</evidence>
<reference evidence="2 3" key="1">
    <citation type="submission" date="2016-10" db="EMBL/GenBank/DDBJ databases">
        <title>Draft genome sequences of four alkaliphilic bacteria belonging to the Anaerobacillus genus.</title>
        <authorList>
            <person name="Bassil N.M."/>
            <person name="Lloyd J.R."/>
        </authorList>
    </citation>
    <scope>NUCLEOTIDE SEQUENCE [LARGE SCALE GENOMIC DNA]</scope>
    <source>
        <strain evidence="2 3">DSM 18345</strain>
    </source>
</reference>
<evidence type="ECO:0008006" key="4">
    <source>
        <dbReference type="Google" id="ProtNLM"/>
    </source>
</evidence>
<accession>A0A1S2LS37</accession>
<gene>
    <name evidence="2" type="ORF">BKP37_06530</name>
</gene>
<keyword evidence="3" id="KW-1185">Reference proteome</keyword>
<dbReference type="Proteomes" id="UP000179524">
    <property type="component" value="Unassembled WGS sequence"/>
</dbReference>
<sequence>MDIQEQLTQALKEIGRLKKENIQLKKDLYKIQGRLKSLKIRLRSAPRRSNVSSSRGRHPRPNSQNVSISIYFNKS</sequence>